<dbReference type="Proteomes" id="UP000005297">
    <property type="component" value="Unassembled WGS sequence"/>
</dbReference>
<dbReference type="OrthoDB" id="9788332at2"/>
<reference evidence="1 2" key="1">
    <citation type="submission" date="2006-09" db="EMBL/GenBank/DDBJ databases">
        <authorList>
            <person name="Emerson D."/>
            <person name="Ferriera S."/>
            <person name="Johnson J."/>
            <person name="Kravitz S."/>
            <person name="Halpern A."/>
            <person name="Remington K."/>
            <person name="Beeson K."/>
            <person name="Tran B."/>
            <person name="Rogers Y.-H."/>
            <person name="Friedman R."/>
            <person name="Venter J.C."/>
        </authorList>
    </citation>
    <scope>NUCLEOTIDE SEQUENCE [LARGE SCALE GENOMIC DNA]</scope>
    <source>
        <strain evidence="1 2">PV-1</strain>
    </source>
</reference>
<dbReference type="eggNOG" id="COG4704">
    <property type="taxonomic scope" value="Bacteria"/>
</dbReference>
<sequence>MELNSSAQALASESPWLKRVAILAFVLIELVFSPFPGAAADAAGKGVIHISITDIQPQKSGALVILLYDRSGWLDAEKAIRHIEVPVDGKGALELTLTDIPYPASYAVQLFRDGNGNHKLDMHWFPLPGPDEPYGFSNNYKPFAKPDFLKASFPLNKSEMALQINMRN</sequence>
<protein>
    <recommendedName>
        <fullName evidence="3">DUF2141 domain-containing protein</fullName>
    </recommendedName>
</protein>
<dbReference type="EMBL" id="AATS01000003">
    <property type="protein sequence ID" value="EAU55286.1"/>
    <property type="molecule type" value="Genomic_DNA"/>
</dbReference>
<proteinExistence type="predicted"/>
<organism evidence="1 2">
    <name type="scientific">Mariprofundus ferrooxydans PV-1</name>
    <dbReference type="NCBI Taxonomy" id="314345"/>
    <lineage>
        <taxon>Bacteria</taxon>
        <taxon>Pseudomonadati</taxon>
        <taxon>Pseudomonadota</taxon>
        <taxon>Candidatius Mariprofundia</taxon>
        <taxon>Mariprofundales</taxon>
        <taxon>Mariprofundaceae</taxon>
        <taxon>Mariprofundus</taxon>
    </lineage>
</organism>
<dbReference type="HOGENOM" id="CLU_125018_1_0_0"/>
<dbReference type="InParanoid" id="Q0F1A5"/>
<evidence type="ECO:0000313" key="2">
    <source>
        <dbReference type="Proteomes" id="UP000005297"/>
    </source>
</evidence>
<dbReference type="STRING" id="314344.AL013_09255"/>
<name>Q0F1A5_9PROT</name>
<dbReference type="InterPro" id="IPR018673">
    <property type="entry name" value="DUF2141"/>
</dbReference>
<comment type="caution">
    <text evidence="1">The sequence shown here is derived from an EMBL/GenBank/DDBJ whole genome shotgun (WGS) entry which is preliminary data.</text>
</comment>
<gene>
    <name evidence="1" type="ORF">SPV1_11156</name>
</gene>
<accession>Q0F1A5</accession>
<keyword evidence="2" id="KW-1185">Reference proteome</keyword>
<evidence type="ECO:0008006" key="3">
    <source>
        <dbReference type="Google" id="ProtNLM"/>
    </source>
</evidence>
<dbReference type="Pfam" id="PF09912">
    <property type="entry name" value="DUF2141"/>
    <property type="match status" value="1"/>
</dbReference>
<dbReference type="RefSeq" id="WP_009849749.1">
    <property type="nucleotide sequence ID" value="NZ_DS022294.1"/>
</dbReference>
<dbReference type="AlphaFoldDB" id="Q0F1A5"/>
<evidence type="ECO:0000313" key="1">
    <source>
        <dbReference type="EMBL" id="EAU55286.1"/>
    </source>
</evidence>